<dbReference type="EMBL" id="KV745018">
    <property type="protein sequence ID" value="OCK79195.1"/>
    <property type="molecule type" value="Genomic_DNA"/>
</dbReference>
<feature type="domain" description="DUF7065" evidence="1">
    <location>
        <begin position="2"/>
        <end position="99"/>
    </location>
</feature>
<protein>
    <recommendedName>
        <fullName evidence="1">DUF7065 domain-containing protein</fullName>
    </recommendedName>
</protein>
<name>A0A8E2E878_9PEZI</name>
<sequence length="102" mass="11299">MKSTESRDLPIYGDEVHIRQKPGKQESWQDSVVLAWWDEGNSIGCSHRIGHKPNLADGPKVALWNNLITPEGIYKNVQHRPLRDADLLASGGYGGGDETECS</sequence>
<dbReference type="InterPro" id="IPR055493">
    <property type="entry name" value="DUF7065"/>
</dbReference>
<gene>
    <name evidence="2" type="ORF">K432DRAFT_405817</name>
</gene>
<evidence type="ECO:0000313" key="2">
    <source>
        <dbReference type="EMBL" id="OCK79195.1"/>
    </source>
</evidence>
<evidence type="ECO:0000313" key="3">
    <source>
        <dbReference type="Proteomes" id="UP000250266"/>
    </source>
</evidence>
<evidence type="ECO:0000259" key="1">
    <source>
        <dbReference type="Pfam" id="PF23213"/>
    </source>
</evidence>
<dbReference type="Pfam" id="PF23213">
    <property type="entry name" value="DUF7065"/>
    <property type="match status" value="1"/>
</dbReference>
<dbReference type="Proteomes" id="UP000250266">
    <property type="component" value="Unassembled WGS sequence"/>
</dbReference>
<keyword evidence="3" id="KW-1185">Reference proteome</keyword>
<accession>A0A8E2E878</accession>
<reference evidence="2 3" key="1">
    <citation type="journal article" date="2016" name="Nat. Commun.">
        <title>Ectomycorrhizal ecology is imprinted in the genome of the dominant symbiotic fungus Cenococcum geophilum.</title>
        <authorList>
            <consortium name="DOE Joint Genome Institute"/>
            <person name="Peter M."/>
            <person name="Kohler A."/>
            <person name="Ohm R.A."/>
            <person name="Kuo A."/>
            <person name="Krutzmann J."/>
            <person name="Morin E."/>
            <person name="Arend M."/>
            <person name="Barry K.W."/>
            <person name="Binder M."/>
            <person name="Choi C."/>
            <person name="Clum A."/>
            <person name="Copeland A."/>
            <person name="Grisel N."/>
            <person name="Haridas S."/>
            <person name="Kipfer T."/>
            <person name="LaButti K."/>
            <person name="Lindquist E."/>
            <person name="Lipzen A."/>
            <person name="Maire R."/>
            <person name="Meier B."/>
            <person name="Mihaltcheva S."/>
            <person name="Molinier V."/>
            <person name="Murat C."/>
            <person name="Poggeler S."/>
            <person name="Quandt C.A."/>
            <person name="Sperisen C."/>
            <person name="Tritt A."/>
            <person name="Tisserant E."/>
            <person name="Crous P.W."/>
            <person name="Henrissat B."/>
            <person name="Nehls U."/>
            <person name="Egli S."/>
            <person name="Spatafora J.W."/>
            <person name="Grigoriev I.V."/>
            <person name="Martin F.M."/>
        </authorList>
    </citation>
    <scope>NUCLEOTIDE SEQUENCE [LARGE SCALE GENOMIC DNA]</scope>
    <source>
        <strain evidence="2 3">CBS 459.81</strain>
    </source>
</reference>
<dbReference type="AlphaFoldDB" id="A0A8E2E878"/>
<proteinExistence type="predicted"/>
<organism evidence="2 3">
    <name type="scientific">Lepidopterella palustris CBS 459.81</name>
    <dbReference type="NCBI Taxonomy" id="1314670"/>
    <lineage>
        <taxon>Eukaryota</taxon>
        <taxon>Fungi</taxon>
        <taxon>Dikarya</taxon>
        <taxon>Ascomycota</taxon>
        <taxon>Pezizomycotina</taxon>
        <taxon>Dothideomycetes</taxon>
        <taxon>Pleosporomycetidae</taxon>
        <taxon>Mytilinidiales</taxon>
        <taxon>Argynnaceae</taxon>
        <taxon>Lepidopterella</taxon>
    </lineage>
</organism>